<accession>A0A087DCE1</accession>
<protein>
    <submittedName>
        <fullName evidence="1">Uncharacterized protein</fullName>
    </submittedName>
</protein>
<proteinExistence type="predicted"/>
<reference evidence="1 2" key="1">
    <citation type="submission" date="2014-03" db="EMBL/GenBank/DDBJ databases">
        <title>Genomics of Bifidobacteria.</title>
        <authorList>
            <person name="Ventura M."/>
            <person name="Milani C."/>
            <person name="Lugli G.A."/>
        </authorList>
    </citation>
    <scope>NUCLEOTIDE SEQUENCE [LARGE SCALE GENOMIC DNA]</scope>
    <source>
        <strain evidence="1 2">DSM 23967</strain>
    </source>
</reference>
<dbReference type="Proteomes" id="UP000029066">
    <property type="component" value="Unassembled WGS sequence"/>
</dbReference>
<comment type="caution">
    <text evidence="1">The sequence shown here is derived from an EMBL/GenBank/DDBJ whole genome shotgun (WGS) entry which is preliminary data.</text>
</comment>
<organism evidence="1 2">
    <name type="scientific">Bifidobacterium saguini DSM 23967</name>
    <dbReference type="NCBI Taxonomy" id="1437607"/>
    <lineage>
        <taxon>Bacteria</taxon>
        <taxon>Bacillati</taxon>
        <taxon>Actinomycetota</taxon>
        <taxon>Actinomycetes</taxon>
        <taxon>Bifidobacteriales</taxon>
        <taxon>Bifidobacteriaceae</taxon>
        <taxon>Bifidobacterium</taxon>
    </lineage>
</organism>
<evidence type="ECO:0000313" key="1">
    <source>
        <dbReference type="EMBL" id="KFI93191.1"/>
    </source>
</evidence>
<gene>
    <name evidence="1" type="ORF">BISA_1356</name>
</gene>
<dbReference type="STRING" id="1437607.BISA_1356"/>
<dbReference type="RefSeq" id="WP_033890404.1">
    <property type="nucleotide sequence ID" value="NZ_JDUT01000003.1"/>
</dbReference>
<evidence type="ECO:0000313" key="2">
    <source>
        <dbReference type="Proteomes" id="UP000029066"/>
    </source>
</evidence>
<sequence length="83" mass="9228">MSVTIIRDEHGTVDTQAMALERLGSITGFEPGKPMDAEQFVAIWTDGWNQSMETATYIEERINRDDLTEDAPQNGRGLFSHAG</sequence>
<name>A0A087DCE1_9BIFI</name>
<dbReference type="AlphaFoldDB" id="A0A087DCE1"/>
<dbReference type="EMBL" id="JGZN01000006">
    <property type="protein sequence ID" value="KFI93191.1"/>
    <property type="molecule type" value="Genomic_DNA"/>
</dbReference>